<organism evidence="1 2">
    <name type="scientific">Xenorhabdus vietnamensis</name>
    <dbReference type="NCBI Taxonomy" id="351656"/>
    <lineage>
        <taxon>Bacteria</taxon>
        <taxon>Pseudomonadati</taxon>
        <taxon>Pseudomonadota</taxon>
        <taxon>Gammaproteobacteria</taxon>
        <taxon>Enterobacterales</taxon>
        <taxon>Morganellaceae</taxon>
        <taxon>Xenorhabdus</taxon>
    </lineage>
</organism>
<proteinExistence type="predicted"/>
<reference evidence="1 2" key="1">
    <citation type="submission" date="2016-10" db="EMBL/GenBank/DDBJ databases">
        <title>Systematic genetic and metabolomic analysis of Xenorhabdus and Photorhabdus spp., highlights the requirements for a dual symbiotic and pathogenic life style.</title>
        <authorList>
            <person name="Tobias N.J."/>
            <person name="Wolff H."/>
            <person name="Djahanschiri B."/>
            <person name="Pidot S.J."/>
            <person name="Stinear T.P."/>
            <person name="Ebersberger I."/>
            <person name="Bode H.B."/>
        </authorList>
    </citation>
    <scope>NUCLEOTIDE SEQUENCE [LARGE SCALE GENOMIC DNA]</scope>
    <source>
        <strain evidence="1 2">DSM 22392</strain>
    </source>
</reference>
<accession>A0A1Y2SDT3</accession>
<name>A0A1Y2SDT3_9GAMM</name>
<sequence>MEMSVPFKLYLWIDIYGLCLGELQTLKLGDSFEQR</sequence>
<comment type="caution">
    <text evidence="1">The sequence shown here is derived from an EMBL/GenBank/DDBJ whole genome shotgun (WGS) entry which is preliminary data.</text>
</comment>
<evidence type="ECO:0000313" key="1">
    <source>
        <dbReference type="EMBL" id="OTA15708.1"/>
    </source>
</evidence>
<dbReference type="Proteomes" id="UP000194350">
    <property type="component" value="Unassembled WGS sequence"/>
</dbReference>
<keyword evidence="2" id="KW-1185">Reference proteome</keyword>
<gene>
    <name evidence="1" type="ORF">Xvie_02562</name>
</gene>
<protein>
    <submittedName>
        <fullName evidence="1">Uncharacterized protein</fullName>
    </submittedName>
</protein>
<dbReference type="AlphaFoldDB" id="A0A1Y2SDT3"/>
<evidence type="ECO:0000313" key="2">
    <source>
        <dbReference type="Proteomes" id="UP000194350"/>
    </source>
</evidence>
<dbReference type="EMBL" id="MUBJ01000013">
    <property type="protein sequence ID" value="OTA15708.1"/>
    <property type="molecule type" value="Genomic_DNA"/>
</dbReference>